<reference evidence="4 5" key="1">
    <citation type="submission" date="2024-04" db="EMBL/GenBank/DDBJ databases">
        <authorList>
            <consortium name="Genoscope - CEA"/>
            <person name="William W."/>
        </authorList>
    </citation>
    <scope>NUCLEOTIDE SEQUENCE [LARGE SCALE GENOMIC DNA]</scope>
</reference>
<evidence type="ECO:0000313" key="5">
    <source>
        <dbReference type="Proteomes" id="UP001497497"/>
    </source>
</evidence>
<dbReference type="Proteomes" id="UP001497497">
    <property type="component" value="Unassembled WGS sequence"/>
</dbReference>
<dbReference type="GO" id="GO:0085020">
    <property type="term" value="P:protein K6-linked ubiquitination"/>
    <property type="evidence" value="ECO:0007669"/>
    <property type="project" value="TreeGrafter"/>
</dbReference>
<dbReference type="Pfam" id="PF12796">
    <property type="entry name" value="Ank_2"/>
    <property type="match status" value="1"/>
</dbReference>
<name>A0AAV2HLG5_LYMST</name>
<feature type="repeat" description="ANK" evidence="3">
    <location>
        <begin position="110"/>
        <end position="142"/>
    </location>
</feature>
<dbReference type="PROSITE" id="PS50088">
    <property type="entry name" value="ANK_REPEAT"/>
    <property type="match status" value="2"/>
</dbReference>
<proteinExistence type="predicted"/>
<evidence type="ECO:0000256" key="2">
    <source>
        <dbReference type="ARBA" id="ARBA00023043"/>
    </source>
</evidence>
<evidence type="ECO:0000256" key="1">
    <source>
        <dbReference type="ARBA" id="ARBA00022737"/>
    </source>
</evidence>
<gene>
    <name evidence="4" type="ORF">GSLYS_00008208001</name>
</gene>
<accession>A0AAV2HLG5</accession>
<organism evidence="4 5">
    <name type="scientific">Lymnaea stagnalis</name>
    <name type="common">Great pond snail</name>
    <name type="synonym">Helix stagnalis</name>
    <dbReference type="NCBI Taxonomy" id="6523"/>
    <lineage>
        <taxon>Eukaryota</taxon>
        <taxon>Metazoa</taxon>
        <taxon>Spiralia</taxon>
        <taxon>Lophotrochozoa</taxon>
        <taxon>Mollusca</taxon>
        <taxon>Gastropoda</taxon>
        <taxon>Heterobranchia</taxon>
        <taxon>Euthyneura</taxon>
        <taxon>Panpulmonata</taxon>
        <taxon>Hygrophila</taxon>
        <taxon>Lymnaeoidea</taxon>
        <taxon>Lymnaeidae</taxon>
        <taxon>Lymnaea</taxon>
    </lineage>
</organism>
<keyword evidence="1" id="KW-0677">Repeat</keyword>
<feature type="repeat" description="ANK" evidence="3">
    <location>
        <begin position="143"/>
        <end position="175"/>
    </location>
</feature>
<dbReference type="GO" id="GO:0004842">
    <property type="term" value="F:ubiquitin-protein transferase activity"/>
    <property type="evidence" value="ECO:0007669"/>
    <property type="project" value="TreeGrafter"/>
</dbReference>
<dbReference type="PANTHER" id="PTHR24171:SF11">
    <property type="entry name" value="26S PROTEASOME NON-ATPASE REGULATORY SUBUNIT 10"/>
    <property type="match status" value="1"/>
</dbReference>
<comment type="caution">
    <text evidence="4">The sequence shown here is derived from an EMBL/GenBank/DDBJ whole genome shotgun (WGS) entry which is preliminary data.</text>
</comment>
<dbReference type="InterPro" id="IPR002110">
    <property type="entry name" value="Ankyrin_rpt"/>
</dbReference>
<dbReference type="Gene3D" id="1.25.40.20">
    <property type="entry name" value="Ankyrin repeat-containing domain"/>
    <property type="match status" value="1"/>
</dbReference>
<dbReference type="AlphaFoldDB" id="A0AAV2HLG5"/>
<dbReference type="SMART" id="SM00248">
    <property type="entry name" value="ANK"/>
    <property type="match status" value="3"/>
</dbReference>
<protein>
    <submittedName>
        <fullName evidence="4">Uncharacterized protein</fullName>
    </submittedName>
</protein>
<sequence>MVKLIEPLPMLSLSVFGNFNAPMKAASDARTEAVTFMGLLRRNEDTLVEKTKSLAKRDKVFIQEMFTSLVGEWTPVHACTLRGARKLVKIALKAGVDPNLEMGIPEGLPGRCTPLHLAAYRGDVSILQLLLQHGADLERRDSKNHTPLHYAILRRNTLAARKLLKHGADASHLTLEERMFYKDDIDSRGSGMLCVPVKATPKVTKSGVTPSAKERCNTRVS</sequence>
<dbReference type="PANTHER" id="PTHR24171">
    <property type="entry name" value="ANKYRIN REPEAT DOMAIN-CONTAINING PROTEIN 39-RELATED"/>
    <property type="match status" value="1"/>
</dbReference>
<dbReference type="GO" id="GO:0031436">
    <property type="term" value="C:BRCA1-BARD1 complex"/>
    <property type="evidence" value="ECO:0007669"/>
    <property type="project" value="TreeGrafter"/>
</dbReference>
<evidence type="ECO:0000313" key="4">
    <source>
        <dbReference type="EMBL" id="CAL1534248.1"/>
    </source>
</evidence>
<keyword evidence="2 3" id="KW-0040">ANK repeat</keyword>
<keyword evidence="5" id="KW-1185">Reference proteome</keyword>
<evidence type="ECO:0000256" key="3">
    <source>
        <dbReference type="PROSITE-ProRule" id="PRU00023"/>
    </source>
</evidence>
<dbReference type="EMBL" id="CAXITT010000166">
    <property type="protein sequence ID" value="CAL1534248.1"/>
    <property type="molecule type" value="Genomic_DNA"/>
</dbReference>
<dbReference type="PROSITE" id="PS50297">
    <property type="entry name" value="ANK_REP_REGION"/>
    <property type="match status" value="2"/>
</dbReference>
<dbReference type="SUPFAM" id="SSF48403">
    <property type="entry name" value="Ankyrin repeat"/>
    <property type="match status" value="1"/>
</dbReference>
<dbReference type="GO" id="GO:0070531">
    <property type="term" value="C:BRCA1-A complex"/>
    <property type="evidence" value="ECO:0007669"/>
    <property type="project" value="TreeGrafter"/>
</dbReference>
<dbReference type="InterPro" id="IPR036770">
    <property type="entry name" value="Ankyrin_rpt-contain_sf"/>
</dbReference>